<dbReference type="SUPFAM" id="SSF56349">
    <property type="entry name" value="DNA breaking-rejoining enzymes"/>
    <property type="match status" value="1"/>
</dbReference>
<reference evidence="7 8" key="1">
    <citation type="journal article" date="2015" name="Genome Announc.">
        <title>Expanding the biotechnology potential of lactobacilli through comparative genomics of 213 strains and associated genera.</title>
        <authorList>
            <person name="Sun Z."/>
            <person name="Harris H.M."/>
            <person name="McCann A."/>
            <person name="Guo C."/>
            <person name="Argimon S."/>
            <person name="Zhang W."/>
            <person name="Yang X."/>
            <person name="Jeffery I.B."/>
            <person name="Cooney J.C."/>
            <person name="Kagawa T.F."/>
            <person name="Liu W."/>
            <person name="Song Y."/>
            <person name="Salvetti E."/>
            <person name="Wrobel A."/>
            <person name="Rasinkangas P."/>
            <person name="Parkhill J."/>
            <person name="Rea M.C."/>
            <person name="O'Sullivan O."/>
            <person name="Ritari J."/>
            <person name="Douillard F.P."/>
            <person name="Paul Ross R."/>
            <person name="Yang R."/>
            <person name="Briner A.E."/>
            <person name="Felis G.E."/>
            <person name="de Vos W.M."/>
            <person name="Barrangou R."/>
            <person name="Klaenhammer T.R."/>
            <person name="Caufield P.W."/>
            <person name="Cui Y."/>
            <person name="Zhang H."/>
            <person name="O'Toole P.W."/>
        </authorList>
    </citation>
    <scope>NUCLEOTIDE SEQUENCE [LARGE SCALE GENOMIC DNA]</scope>
    <source>
        <strain evidence="7 8">DSM 18793</strain>
    </source>
</reference>
<evidence type="ECO:0000259" key="6">
    <source>
        <dbReference type="PROSITE" id="PS51900"/>
    </source>
</evidence>
<dbReference type="InterPro" id="IPR044068">
    <property type="entry name" value="CB"/>
</dbReference>
<dbReference type="PANTHER" id="PTHR30349:SF64">
    <property type="entry name" value="PROPHAGE INTEGRASE INTD-RELATED"/>
    <property type="match status" value="1"/>
</dbReference>
<dbReference type="InterPro" id="IPR025269">
    <property type="entry name" value="SAM-like_dom"/>
</dbReference>
<sequence>MWKEKRGDKWRFKERYRDPLTGKLKYVSVTMETGSRQSIKEASAVLNHKIDEIMARYSSEGILDEVLLGRLIDEYLAYYKNRVRSSTYYSHVTTLKNFEKEIGSDALIANITPELITEFIESLLYRPDPISNSYASRYKNHIGQLFKFAKKKNYLLNNPVEKVELTYRNDEIKSSTANKFLEEEELQSFLEEAYSRNETYAQLCEWLYQTGTRFGESASLSFDDVYKKDGKYYLKITGTLDYNHIPIELQSKTSRTKTAAGMRTIILSPRAVEIYKQREIEHGNDPFIFSTSNQTPIQTTAINTFLRGIKKDLKINKPLSSHIFRHTHISKLAELGVPLYVIQQRVGHNDSRITNEIYLHVTEKAMEKVIPALDKL</sequence>
<dbReference type="PATRIC" id="fig|1423742.4.peg.1440"/>
<dbReference type="Proteomes" id="UP000051084">
    <property type="component" value="Unassembled WGS sequence"/>
</dbReference>
<keyword evidence="2 4" id="KW-0238">DNA-binding</keyword>
<keyword evidence="8" id="KW-1185">Reference proteome</keyword>
<dbReference type="OrthoDB" id="9803188at2"/>
<dbReference type="PANTHER" id="PTHR30349">
    <property type="entry name" value="PHAGE INTEGRASE-RELATED"/>
    <property type="match status" value="1"/>
</dbReference>
<dbReference type="GO" id="GO:0015074">
    <property type="term" value="P:DNA integration"/>
    <property type="evidence" value="ECO:0007669"/>
    <property type="project" value="InterPro"/>
</dbReference>
<accession>A0A0R1UL47</accession>
<organism evidence="7 8">
    <name type="scientific">Limosilactobacillus equigenerosi DSM 18793 = JCM 14505</name>
    <dbReference type="NCBI Taxonomy" id="1423742"/>
    <lineage>
        <taxon>Bacteria</taxon>
        <taxon>Bacillati</taxon>
        <taxon>Bacillota</taxon>
        <taxon>Bacilli</taxon>
        <taxon>Lactobacillales</taxon>
        <taxon>Lactobacillaceae</taxon>
        <taxon>Limosilactobacillus</taxon>
    </lineage>
</organism>
<dbReference type="CDD" id="cd01189">
    <property type="entry name" value="INT_ICEBs1_C_like"/>
    <property type="match status" value="1"/>
</dbReference>
<dbReference type="Gene3D" id="1.10.150.130">
    <property type="match status" value="1"/>
</dbReference>
<dbReference type="InterPro" id="IPR002104">
    <property type="entry name" value="Integrase_catalytic"/>
</dbReference>
<dbReference type="GO" id="GO:0006310">
    <property type="term" value="P:DNA recombination"/>
    <property type="evidence" value="ECO:0007669"/>
    <property type="project" value="UniProtKB-KW"/>
</dbReference>
<keyword evidence="3" id="KW-0233">DNA recombination</keyword>
<dbReference type="PROSITE" id="PS51900">
    <property type="entry name" value="CB"/>
    <property type="match status" value="1"/>
</dbReference>
<dbReference type="Pfam" id="PF00589">
    <property type="entry name" value="Phage_integrase"/>
    <property type="match status" value="1"/>
</dbReference>
<evidence type="ECO:0000256" key="2">
    <source>
        <dbReference type="ARBA" id="ARBA00023125"/>
    </source>
</evidence>
<evidence type="ECO:0000256" key="1">
    <source>
        <dbReference type="ARBA" id="ARBA00008857"/>
    </source>
</evidence>
<evidence type="ECO:0000256" key="3">
    <source>
        <dbReference type="ARBA" id="ARBA00023172"/>
    </source>
</evidence>
<evidence type="ECO:0000259" key="5">
    <source>
        <dbReference type="PROSITE" id="PS51898"/>
    </source>
</evidence>
<evidence type="ECO:0000313" key="7">
    <source>
        <dbReference type="EMBL" id="KRL93917.1"/>
    </source>
</evidence>
<proteinExistence type="inferred from homology"/>
<evidence type="ECO:0000256" key="4">
    <source>
        <dbReference type="PROSITE-ProRule" id="PRU01248"/>
    </source>
</evidence>
<dbReference type="GO" id="GO:0003677">
    <property type="term" value="F:DNA binding"/>
    <property type="evidence" value="ECO:0007669"/>
    <property type="project" value="UniProtKB-UniRule"/>
</dbReference>
<dbReference type="InterPro" id="IPR011010">
    <property type="entry name" value="DNA_brk_join_enz"/>
</dbReference>
<protein>
    <recommendedName>
        <fullName evidence="9">Integrase</fullName>
    </recommendedName>
</protein>
<evidence type="ECO:0000313" key="8">
    <source>
        <dbReference type="Proteomes" id="UP000051084"/>
    </source>
</evidence>
<evidence type="ECO:0008006" key="9">
    <source>
        <dbReference type="Google" id="ProtNLM"/>
    </source>
</evidence>
<dbReference type="InterPro" id="IPR010998">
    <property type="entry name" value="Integrase_recombinase_N"/>
</dbReference>
<comment type="caution">
    <text evidence="7">The sequence shown here is derived from an EMBL/GenBank/DDBJ whole genome shotgun (WGS) entry which is preliminary data.</text>
</comment>
<dbReference type="PROSITE" id="PS51898">
    <property type="entry name" value="TYR_RECOMBINASE"/>
    <property type="match status" value="1"/>
</dbReference>
<name>A0A0R1UL47_9LACO</name>
<dbReference type="Pfam" id="PF13102">
    <property type="entry name" value="Phage_int_SAM_5"/>
    <property type="match status" value="1"/>
</dbReference>
<feature type="domain" description="Tyr recombinase" evidence="5">
    <location>
        <begin position="176"/>
        <end position="371"/>
    </location>
</feature>
<dbReference type="InterPro" id="IPR013762">
    <property type="entry name" value="Integrase-like_cat_sf"/>
</dbReference>
<comment type="similarity">
    <text evidence="1">Belongs to the 'phage' integrase family.</text>
</comment>
<dbReference type="RefSeq" id="WP_056995647.1">
    <property type="nucleotide sequence ID" value="NZ_AZGC01000039.1"/>
</dbReference>
<gene>
    <name evidence="7" type="ORF">FC21_GL001388</name>
</gene>
<feature type="domain" description="Core-binding (CB)" evidence="6">
    <location>
        <begin position="66"/>
        <end position="150"/>
    </location>
</feature>
<dbReference type="STRING" id="417373.GCA_001570685_00479"/>
<dbReference type="AlphaFoldDB" id="A0A0R1UL47"/>
<dbReference type="EMBL" id="AZGC01000039">
    <property type="protein sequence ID" value="KRL93917.1"/>
    <property type="molecule type" value="Genomic_DNA"/>
</dbReference>
<dbReference type="InterPro" id="IPR050090">
    <property type="entry name" value="Tyrosine_recombinase_XerCD"/>
</dbReference>
<dbReference type="Gene3D" id="1.10.443.10">
    <property type="entry name" value="Intergrase catalytic core"/>
    <property type="match status" value="1"/>
</dbReference>